<keyword evidence="1" id="KW-0963">Cytoplasm</keyword>
<feature type="compositionally biased region" description="Polar residues" evidence="5">
    <location>
        <begin position="50"/>
        <end position="67"/>
    </location>
</feature>
<evidence type="ECO:0000256" key="3">
    <source>
        <dbReference type="ARBA" id="ARBA00022884"/>
    </source>
</evidence>
<dbReference type="PANTHER" id="PTHR12399:SF0">
    <property type="entry name" value="EUKARYOTIC TRANSLATION INITIATION FACTOR 3 SUBUNIT D"/>
    <property type="match status" value="1"/>
</dbReference>
<dbReference type="Pfam" id="PF05091">
    <property type="entry name" value="eIF-3_zeta"/>
    <property type="match status" value="1"/>
</dbReference>
<keyword evidence="4" id="KW-0648">Protein biosynthesis</keyword>
<dbReference type="AlphaFoldDB" id="A0A1B2JH74"/>
<evidence type="ECO:0000256" key="4">
    <source>
        <dbReference type="ARBA" id="ARBA00022917"/>
    </source>
</evidence>
<dbReference type="EMBL" id="CP014586">
    <property type="protein sequence ID" value="ANZ77241.1"/>
    <property type="molecule type" value="Genomic_DNA"/>
</dbReference>
<dbReference type="PIRSF" id="PIRSF016281">
    <property type="entry name" value="EIF-3_zeta"/>
    <property type="match status" value="1"/>
</dbReference>
<gene>
    <name evidence="6" type="ORF">ATY40_BA7503792</name>
</gene>
<feature type="compositionally biased region" description="Low complexity" evidence="5">
    <location>
        <begin position="116"/>
        <end position="132"/>
    </location>
</feature>
<organism evidence="6 7">
    <name type="scientific">Komagataella pastoris</name>
    <name type="common">Yeast</name>
    <name type="synonym">Pichia pastoris</name>
    <dbReference type="NCBI Taxonomy" id="4922"/>
    <lineage>
        <taxon>Eukaryota</taxon>
        <taxon>Fungi</taxon>
        <taxon>Dikarya</taxon>
        <taxon>Ascomycota</taxon>
        <taxon>Saccharomycotina</taxon>
        <taxon>Pichiomycetes</taxon>
        <taxon>Pichiales</taxon>
        <taxon>Pichiaceae</taxon>
        <taxon>Komagataella</taxon>
    </lineage>
</organism>
<evidence type="ECO:0000256" key="2">
    <source>
        <dbReference type="ARBA" id="ARBA00022540"/>
    </source>
</evidence>
<feature type="region of interest" description="Disordered" evidence="5">
    <location>
        <begin position="110"/>
        <end position="161"/>
    </location>
</feature>
<dbReference type="GO" id="GO:0003723">
    <property type="term" value="F:RNA binding"/>
    <property type="evidence" value="ECO:0007669"/>
    <property type="project" value="UniProtKB-KW"/>
</dbReference>
<accession>A0A1B2JH74</accession>
<keyword evidence="7" id="KW-1185">Reference proteome</keyword>
<dbReference type="PANTHER" id="PTHR12399">
    <property type="entry name" value="EUKARYOTIC TRANSLATION INITIATION FACTOR 3 SUBUNIT 7"/>
    <property type="match status" value="1"/>
</dbReference>
<protein>
    <submittedName>
        <fullName evidence="6">BA75_03792T0</fullName>
    </submittedName>
</protein>
<dbReference type="GO" id="GO:0005852">
    <property type="term" value="C:eukaryotic translation initiation factor 3 complex"/>
    <property type="evidence" value="ECO:0007669"/>
    <property type="project" value="InterPro"/>
</dbReference>
<evidence type="ECO:0000256" key="1">
    <source>
        <dbReference type="ARBA" id="ARBA00022490"/>
    </source>
</evidence>
<evidence type="ECO:0000313" key="6">
    <source>
        <dbReference type="EMBL" id="ANZ77241.1"/>
    </source>
</evidence>
<dbReference type="Proteomes" id="UP000094565">
    <property type="component" value="Chromosome 3"/>
</dbReference>
<dbReference type="GO" id="GO:0003743">
    <property type="term" value="F:translation initiation factor activity"/>
    <property type="evidence" value="ECO:0007669"/>
    <property type="project" value="UniProtKB-KW"/>
</dbReference>
<evidence type="ECO:0000313" key="7">
    <source>
        <dbReference type="Proteomes" id="UP000094565"/>
    </source>
</evidence>
<name>A0A1B2JH74_PICPA</name>
<keyword evidence="2" id="KW-0396">Initiation factor</keyword>
<evidence type="ECO:0000256" key="5">
    <source>
        <dbReference type="SAM" id="MobiDB-lite"/>
    </source>
</evidence>
<reference evidence="6 7" key="1">
    <citation type="submission" date="2016-02" db="EMBL/GenBank/DDBJ databases">
        <title>Comparative genomic and transcriptomic foundation for Pichia pastoris.</title>
        <authorList>
            <person name="Love K.R."/>
            <person name="Shah K.A."/>
            <person name="Whittaker C.A."/>
            <person name="Wu J."/>
            <person name="Bartlett M.C."/>
            <person name="Ma D."/>
            <person name="Leeson R.L."/>
            <person name="Priest M."/>
            <person name="Young S.K."/>
            <person name="Love J.C."/>
        </authorList>
    </citation>
    <scope>NUCLEOTIDE SEQUENCE [LARGE SCALE GENOMIC DNA]</scope>
    <source>
        <strain evidence="6 7">ATCC 28485</strain>
    </source>
</reference>
<proteinExistence type="predicted"/>
<dbReference type="InterPro" id="IPR007783">
    <property type="entry name" value="eIF3d"/>
</dbReference>
<feature type="compositionally biased region" description="Polar residues" evidence="5">
    <location>
        <begin position="143"/>
        <end position="160"/>
    </location>
</feature>
<sequence>MSEVPLQFDFLTPSGSAWGPSSTVPENLRFHDIPYAPYSKSDKLGKAADWQQSKDGGPQQQSVQKNVKLQRGQRDQYHAYGASAAASFAAENDEDGEFSVVDSSISTAKDSFNLPNAQSSNQNNQNANQQRQPTVLRGKKSSVRPQTQRKPGYSNSTWYNNRMKEDINKNRESSIKVSKSWKIISDIEFSKLTKLNLEVGSGSDVRSFGSVPLYQKTFEKLNNGVSAPLKASNRHSINPTVSKDPIIKELAEKKEARVFFTSNVLTQLMCASRASYSWDVIVTRKGDNYYFDKRDGSILDKVTVDENSSSPPSDTHDTNINNADNLITEATIINDNFVDSTVVPNAGVTLDTEEPPFPIGNDILPKGYRYRKFLLPENDEEAEPLPIIVRTPVDAYMKDQGFVSVKALNQYDPKEFDWKVKLTQQRGAIMASEMKKNNNKISNWTTEAILTGNDTIKIGFVARNTPKSNQTHVILGVATYKPQDLSAQIGLQQGNGWGIVKSLIDIIRHEYEHGDATEQTKFVVTKDPKASKLVLYAAVDGILGNEEDESV</sequence>
<dbReference type="OrthoDB" id="16538at2759"/>
<feature type="region of interest" description="Disordered" evidence="5">
    <location>
        <begin position="42"/>
        <end position="72"/>
    </location>
</feature>
<keyword evidence="3" id="KW-0694">RNA-binding</keyword>